<reference evidence="10 11" key="1">
    <citation type="journal article" date="2021" name="Sci. Rep.">
        <title>The genome of the diatom Chaetoceros tenuissimus carries an ancient integrated fragment of an extant virus.</title>
        <authorList>
            <person name="Hongo Y."/>
            <person name="Kimura K."/>
            <person name="Takaki Y."/>
            <person name="Yoshida Y."/>
            <person name="Baba S."/>
            <person name="Kobayashi G."/>
            <person name="Nagasaki K."/>
            <person name="Hano T."/>
            <person name="Tomaru Y."/>
        </authorList>
    </citation>
    <scope>NUCLEOTIDE SEQUENCE [LARGE SCALE GENOMIC DNA]</scope>
    <source>
        <strain evidence="10 11">NIES-3715</strain>
    </source>
</reference>
<protein>
    <recommendedName>
        <fullName evidence="9">Peptidase M48 domain-containing protein</fullName>
    </recommendedName>
</protein>
<evidence type="ECO:0000256" key="6">
    <source>
        <dbReference type="RuleBase" id="RU003983"/>
    </source>
</evidence>
<keyword evidence="4 6" id="KW-0862">Zinc</keyword>
<keyword evidence="2" id="KW-0479">Metal-binding</keyword>
<evidence type="ECO:0000259" key="9">
    <source>
        <dbReference type="Pfam" id="PF01435"/>
    </source>
</evidence>
<dbReference type="GO" id="GO:0051603">
    <property type="term" value="P:proteolysis involved in protein catabolic process"/>
    <property type="evidence" value="ECO:0007669"/>
    <property type="project" value="TreeGrafter"/>
</dbReference>
<keyword evidence="11" id="KW-1185">Reference proteome</keyword>
<comment type="similarity">
    <text evidence="6">Belongs to the peptidase M48 family.</text>
</comment>
<evidence type="ECO:0000313" key="10">
    <source>
        <dbReference type="EMBL" id="GFH58748.1"/>
    </source>
</evidence>
<feature type="region of interest" description="Disordered" evidence="7">
    <location>
        <begin position="1"/>
        <end position="22"/>
    </location>
</feature>
<dbReference type="Gene3D" id="3.30.2010.10">
    <property type="entry name" value="Metalloproteases ('zincins'), catalytic domain"/>
    <property type="match status" value="1"/>
</dbReference>
<evidence type="ECO:0000256" key="2">
    <source>
        <dbReference type="ARBA" id="ARBA00022723"/>
    </source>
</evidence>
<dbReference type="AlphaFoldDB" id="A0AAD3D6J7"/>
<proteinExistence type="inferred from homology"/>
<feature type="domain" description="Peptidase M48" evidence="9">
    <location>
        <begin position="119"/>
        <end position="299"/>
    </location>
</feature>
<sequence length="316" mass="35939">MPKKSRIKPIFNPFSPSSSHGKKEQKKTALFCLIIVAMIWFLTPISTLIAQFILMNIDVQDDIILGVESYREIRNTYPIVQDTWGVRDIGKQLVARTTLSNAFCASTALDVKKCTDQVRQYQWSFEVVSSPEVNAFALPGGIIRVTNSLLNQLQLTRGEIAALLGHEIGHVLHRHSQARLLKGQLVQTILKALVYEDGDDYEESFGEAVTEILISSAKFLGNMRFSRQDEYEADNTAFDILVNSDMYDPRAVQTLLEKLWTLSDGNSDKNSKQSVLEFMNGWDKTHPGTEDRIKEMQKRWSSLAKSEKRKFYGLQR</sequence>
<evidence type="ECO:0000256" key="8">
    <source>
        <dbReference type="SAM" id="Phobius"/>
    </source>
</evidence>
<dbReference type="InterPro" id="IPR051156">
    <property type="entry name" value="Mito/Outer_Membr_Metalloprot"/>
</dbReference>
<dbReference type="Pfam" id="PF01435">
    <property type="entry name" value="Peptidase_M48"/>
    <property type="match status" value="1"/>
</dbReference>
<dbReference type="InterPro" id="IPR001915">
    <property type="entry name" value="Peptidase_M48"/>
</dbReference>
<evidence type="ECO:0000256" key="1">
    <source>
        <dbReference type="ARBA" id="ARBA00022670"/>
    </source>
</evidence>
<dbReference type="PANTHER" id="PTHR22726">
    <property type="entry name" value="METALLOENDOPEPTIDASE OMA1"/>
    <property type="match status" value="1"/>
</dbReference>
<evidence type="ECO:0000256" key="5">
    <source>
        <dbReference type="ARBA" id="ARBA00023049"/>
    </source>
</evidence>
<comment type="cofactor">
    <cofactor evidence="6">
        <name>Zn(2+)</name>
        <dbReference type="ChEBI" id="CHEBI:29105"/>
    </cofactor>
    <text evidence="6">Binds 1 zinc ion per subunit.</text>
</comment>
<evidence type="ECO:0000256" key="3">
    <source>
        <dbReference type="ARBA" id="ARBA00022801"/>
    </source>
</evidence>
<dbReference type="GO" id="GO:0004222">
    <property type="term" value="F:metalloendopeptidase activity"/>
    <property type="evidence" value="ECO:0007669"/>
    <property type="project" value="InterPro"/>
</dbReference>
<keyword evidence="8" id="KW-0472">Membrane</keyword>
<dbReference type="PANTHER" id="PTHR22726:SF1">
    <property type="entry name" value="METALLOENDOPEPTIDASE OMA1, MITOCHONDRIAL"/>
    <property type="match status" value="1"/>
</dbReference>
<keyword evidence="1 6" id="KW-0645">Protease</keyword>
<dbReference type="GO" id="GO:0016020">
    <property type="term" value="C:membrane"/>
    <property type="evidence" value="ECO:0007669"/>
    <property type="project" value="TreeGrafter"/>
</dbReference>
<keyword evidence="3 6" id="KW-0378">Hydrolase</keyword>
<name>A0AAD3D6J7_9STRA</name>
<accession>A0AAD3D6J7</accession>
<evidence type="ECO:0000313" key="11">
    <source>
        <dbReference type="Proteomes" id="UP001054902"/>
    </source>
</evidence>
<comment type="caution">
    <text evidence="10">The sequence shown here is derived from an EMBL/GenBank/DDBJ whole genome shotgun (WGS) entry which is preliminary data.</text>
</comment>
<evidence type="ECO:0000256" key="7">
    <source>
        <dbReference type="SAM" id="MobiDB-lite"/>
    </source>
</evidence>
<keyword evidence="5 6" id="KW-0482">Metalloprotease</keyword>
<keyword evidence="8" id="KW-1133">Transmembrane helix</keyword>
<organism evidence="10 11">
    <name type="scientific">Chaetoceros tenuissimus</name>
    <dbReference type="NCBI Taxonomy" id="426638"/>
    <lineage>
        <taxon>Eukaryota</taxon>
        <taxon>Sar</taxon>
        <taxon>Stramenopiles</taxon>
        <taxon>Ochrophyta</taxon>
        <taxon>Bacillariophyta</taxon>
        <taxon>Coscinodiscophyceae</taxon>
        <taxon>Chaetocerotophycidae</taxon>
        <taxon>Chaetocerotales</taxon>
        <taxon>Chaetocerotaceae</taxon>
        <taxon>Chaetoceros</taxon>
    </lineage>
</organism>
<keyword evidence="8" id="KW-0812">Transmembrane</keyword>
<feature type="transmembrane region" description="Helical" evidence="8">
    <location>
        <begin position="29"/>
        <end position="54"/>
    </location>
</feature>
<dbReference type="GO" id="GO:0046872">
    <property type="term" value="F:metal ion binding"/>
    <property type="evidence" value="ECO:0007669"/>
    <property type="project" value="UniProtKB-KW"/>
</dbReference>
<dbReference type="EMBL" id="BLLK01000062">
    <property type="protein sequence ID" value="GFH58748.1"/>
    <property type="molecule type" value="Genomic_DNA"/>
</dbReference>
<evidence type="ECO:0000256" key="4">
    <source>
        <dbReference type="ARBA" id="ARBA00022833"/>
    </source>
</evidence>
<dbReference type="Proteomes" id="UP001054902">
    <property type="component" value="Unassembled WGS sequence"/>
</dbReference>
<gene>
    <name evidence="10" type="ORF">CTEN210_15224</name>
</gene>